<evidence type="ECO:0000259" key="4">
    <source>
        <dbReference type="Pfam" id="PF03328"/>
    </source>
</evidence>
<sequence length="256" mass="28172">MIRVNKVKQAANHRTKVYGFVLSWPAPQMVEILGTLGMDYVQIDGEHGLFSLEDVENTCRAAELYGMTPIARIPNINSSTILQYIDRGVKGIIAPHISNAEQARQVVDAAYFGPIGDRSLGSARGAGFQLWEEDGREYYAESNKQMMVGVMIEDREGMDKIDEIMAVPGVDFLYIGMNDFSQGLGYPGEPDHPEVLKARQYLFDRVHAANKLMREDIVVEISSAKLVAAGAKKVLEAKAKDLAARAAEQPAVAEVN</sequence>
<dbReference type="Gene3D" id="3.20.20.60">
    <property type="entry name" value="Phosphoenolpyruvate-binding domains"/>
    <property type="match status" value="1"/>
</dbReference>
<keyword evidence="3" id="KW-0456">Lyase</keyword>
<feature type="domain" description="HpcH/HpaI aldolase/citrate lyase" evidence="4">
    <location>
        <begin position="26"/>
        <end position="212"/>
    </location>
</feature>
<dbReference type="Pfam" id="PF03328">
    <property type="entry name" value="HpcH_HpaI"/>
    <property type="match status" value="1"/>
</dbReference>
<dbReference type="InterPro" id="IPR015813">
    <property type="entry name" value="Pyrv/PenolPyrv_kinase-like_dom"/>
</dbReference>
<dbReference type="InterPro" id="IPR050251">
    <property type="entry name" value="HpcH-HpaI_aldolase"/>
</dbReference>
<evidence type="ECO:0000256" key="3">
    <source>
        <dbReference type="ARBA" id="ARBA00023239"/>
    </source>
</evidence>
<reference evidence="5 6" key="1">
    <citation type="submission" date="2024-06" db="EMBL/GenBank/DDBJ databases">
        <title>Sorghum-associated microbial communities from plants grown in Nebraska, USA.</title>
        <authorList>
            <person name="Schachtman D."/>
        </authorList>
    </citation>
    <scope>NUCLEOTIDE SEQUENCE [LARGE SCALE GENOMIC DNA]</scope>
    <source>
        <strain evidence="5 6">2709</strain>
    </source>
</reference>
<name>A0ABV2QB43_9BURK</name>
<protein>
    <submittedName>
        <fullName evidence="5">2-keto-3-deoxy-L-rhamnonate aldolase RhmA</fullName>
    </submittedName>
</protein>
<organism evidence="5 6">
    <name type="scientific">Ottowia thiooxydans</name>
    <dbReference type="NCBI Taxonomy" id="219182"/>
    <lineage>
        <taxon>Bacteria</taxon>
        <taxon>Pseudomonadati</taxon>
        <taxon>Pseudomonadota</taxon>
        <taxon>Betaproteobacteria</taxon>
        <taxon>Burkholderiales</taxon>
        <taxon>Comamonadaceae</taxon>
        <taxon>Ottowia</taxon>
    </lineage>
</organism>
<keyword evidence="6" id="KW-1185">Reference proteome</keyword>
<dbReference type="Proteomes" id="UP001549320">
    <property type="component" value="Unassembled WGS sequence"/>
</dbReference>
<evidence type="ECO:0000256" key="1">
    <source>
        <dbReference type="ARBA" id="ARBA00005568"/>
    </source>
</evidence>
<keyword evidence="2" id="KW-0479">Metal-binding</keyword>
<dbReference type="InterPro" id="IPR005000">
    <property type="entry name" value="Aldolase/citrate-lyase_domain"/>
</dbReference>
<evidence type="ECO:0000313" key="5">
    <source>
        <dbReference type="EMBL" id="MET4578215.1"/>
    </source>
</evidence>
<dbReference type="EMBL" id="JBEPSH010000006">
    <property type="protein sequence ID" value="MET4578215.1"/>
    <property type="molecule type" value="Genomic_DNA"/>
</dbReference>
<dbReference type="RefSeq" id="WP_354445262.1">
    <property type="nucleotide sequence ID" value="NZ_JBEPSH010000006.1"/>
</dbReference>
<dbReference type="PANTHER" id="PTHR30502">
    <property type="entry name" value="2-KETO-3-DEOXY-L-RHAMNONATE ALDOLASE"/>
    <property type="match status" value="1"/>
</dbReference>
<comment type="similarity">
    <text evidence="1">Belongs to the HpcH/HpaI aldolase family.</text>
</comment>
<dbReference type="PANTHER" id="PTHR30502:SF0">
    <property type="entry name" value="PHOSPHOENOLPYRUVATE CARBOXYLASE FAMILY PROTEIN"/>
    <property type="match status" value="1"/>
</dbReference>
<comment type="caution">
    <text evidence="5">The sequence shown here is derived from an EMBL/GenBank/DDBJ whole genome shotgun (WGS) entry which is preliminary data.</text>
</comment>
<accession>A0ABV2QB43</accession>
<proteinExistence type="inferred from homology"/>
<gene>
    <name evidence="5" type="ORF">ABIE13_003331</name>
</gene>
<evidence type="ECO:0000313" key="6">
    <source>
        <dbReference type="Proteomes" id="UP001549320"/>
    </source>
</evidence>
<dbReference type="InterPro" id="IPR040442">
    <property type="entry name" value="Pyrv_kinase-like_dom_sf"/>
</dbReference>
<evidence type="ECO:0000256" key="2">
    <source>
        <dbReference type="ARBA" id="ARBA00022723"/>
    </source>
</evidence>
<dbReference type="SUPFAM" id="SSF51621">
    <property type="entry name" value="Phosphoenolpyruvate/pyruvate domain"/>
    <property type="match status" value="1"/>
</dbReference>